<dbReference type="AlphaFoldDB" id="A0ABD1YBF4"/>
<evidence type="ECO:0000256" key="1">
    <source>
        <dbReference type="SAM" id="MobiDB-lite"/>
    </source>
</evidence>
<feature type="compositionally biased region" description="Polar residues" evidence="1">
    <location>
        <begin position="271"/>
        <end position="284"/>
    </location>
</feature>
<evidence type="ECO:0000313" key="2">
    <source>
        <dbReference type="EMBL" id="KAL2623870.1"/>
    </source>
</evidence>
<name>A0ABD1YBF4_9MARC</name>
<feature type="compositionally biased region" description="Basic and acidic residues" evidence="1">
    <location>
        <begin position="285"/>
        <end position="303"/>
    </location>
</feature>
<feature type="compositionally biased region" description="Polar residues" evidence="1">
    <location>
        <begin position="230"/>
        <end position="256"/>
    </location>
</feature>
<keyword evidence="3" id="KW-1185">Reference proteome</keyword>
<evidence type="ECO:0000313" key="3">
    <source>
        <dbReference type="Proteomes" id="UP001605036"/>
    </source>
</evidence>
<feature type="region of interest" description="Disordered" evidence="1">
    <location>
        <begin position="75"/>
        <end position="94"/>
    </location>
</feature>
<dbReference type="Proteomes" id="UP001605036">
    <property type="component" value="Unassembled WGS sequence"/>
</dbReference>
<accession>A0ABD1YBF4</accession>
<comment type="caution">
    <text evidence="2">The sequence shown here is derived from an EMBL/GenBank/DDBJ whole genome shotgun (WGS) entry which is preliminary data.</text>
</comment>
<feature type="compositionally biased region" description="Polar residues" evidence="1">
    <location>
        <begin position="75"/>
        <end position="93"/>
    </location>
</feature>
<feature type="region of interest" description="Disordered" evidence="1">
    <location>
        <begin position="230"/>
        <end position="303"/>
    </location>
</feature>
<dbReference type="EMBL" id="JBHFFA010000005">
    <property type="protein sequence ID" value="KAL2623870.1"/>
    <property type="molecule type" value="Genomic_DNA"/>
</dbReference>
<organism evidence="2 3">
    <name type="scientific">Riccia fluitans</name>
    <dbReference type="NCBI Taxonomy" id="41844"/>
    <lineage>
        <taxon>Eukaryota</taxon>
        <taxon>Viridiplantae</taxon>
        <taxon>Streptophyta</taxon>
        <taxon>Embryophyta</taxon>
        <taxon>Marchantiophyta</taxon>
        <taxon>Marchantiopsida</taxon>
        <taxon>Marchantiidae</taxon>
        <taxon>Marchantiales</taxon>
        <taxon>Ricciaceae</taxon>
        <taxon>Riccia</taxon>
    </lineage>
</organism>
<sequence length="303" mass="34104">MMPLHYILKNALFEVEATARRFILAQFDTWKENREELVKWIESMERNNSLNFRPIINPQDDHSNENYRQSITQSLTSDQVEKSQVGSNQSPHSLDQYPLLDLPLKRVIPYGWDSQHYPDGGETADPNLALSVALNAVWVGNTSSTSQLVHTNSISRDLPLNERSHQEAVRQLIPNQDMEETTKNDSNTTNCMAKSSSNIHVALDSLIPGSIVSRFSGIDLIQEAENYQNHRVTNDGDSPFTSMTFEPGSSTCTPTRITARHDNGVGRNPDNAISRNQFRQSSLSDNREGNSELGEWRASHTPP</sequence>
<proteinExistence type="predicted"/>
<gene>
    <name evidence="2" type="ORF">R1flu_008115</name>
</gene>
<protein>
    <submittedName>
        <fullName evidence="2">Uncharacterized protein</fullName>
    </submittedName>
</protein>
<reference evidence="2 3" key="1">
    <citation type="submission" date="2024-09" db="EMBL/GenBank/DDBJ databases">
        <title>Chromosome-scale assembly of Riccia fluitans.</title>
        <authorList>
            <person name="Paukszto L."/>
            <person name="Sawicki J."/>
            <person name="Karawczyk K."/>
            <person name="Piernik-Szablinska J."/>
            <person name="Szczecinska M."/>
            <person name="Mazdziarz M."/>
        </authorList>
    </citation>
    <scope>NUCLEOTIDE SEQUENCE [LARGE SCALE GENOMIC DNA]</scope>
    <source>
        <strain evidence="2">Rf_01</strain>
        <tissue evidence="2">Aerial parts of the thallus</tissue>
    </source>
</reference>